<feature type="domain" description="Plastid lipid-associated protein/fibrillin conserved" evidence="3">
    <location>
        <begin position="298"/>
        <end position="509"/>
    </location>
</feature>
<dbReference type="InterPro" id="IPR006843">
    <property type="entry name" value="PAP/fibrillin_dom"/>
</dbReference>
<organism evidence="4 5">
    <name type="scientific">[Myrmecia] bisecta</name>
    <dbReference type="NCBI Taxonomy" id="41462"/>
    <lineage>
        <taxon>Eukaryota</taxon>
        <taxon>Viridiplantae</taxon>
        <taxon>Chlorophyta</taxon>
        <taxon>core chlorophytes</taxon>
        <taxon>Trebouxiophyceae</taxon>
        <taxon>Trebouxiales</taxon>
        <taxon>Trebouxiaceae</taxon>
        <taxon>Myrmecia</taxon>
    </lineage>
</organism>
<evidence type="ECO:0000256" key="1">
    <source>
        <dbReference type="ARBA" id="ARBA00004474"/>
    </source>
</evidence>
<sequence>MVAVSCTEAKAIAKEAKALSCGMEALRLSEQELRRFIADATDDAVPGVRALQGSLLWVYLDFGRTWAGNKDKGVHPREDAEALFKSKLLAPVSLVNVLVSMPPRAQDTGSADDRKEACGIDQLQQDLPRFANTAGYHLTLLFWEEFKYTASFVAVFVATQTVTPEDNMSIGQREQQVSALRGANVPRDCVEEALQKLTQPVPVHQPPPGPPSAIMAHELLAAGSVRAQEHFCQKCFKTMQGTLKELPAAPSIASGNAMKGPSSATVQGASQRSAAPLVSAVRSAAEQRRLRRQEGLRQAKQLLLYAIAGTQRGGAVSKSERGAITEAQVALEAFGGELNYELLEGTWRLIYTTALDVVPLLGFTDGNLLPLRVGDIYQRFSSVATGRVENIIKLSVPFLLKEGEGATVVVGADYTVRSPRRVALYFREAGVRDIHITPLAESLLAPALLPRGWLQHRLLLAIQEFAVTVPLRRQGRDSSPTSGRFGRGAGDYLLTFLDEEMLVGRAEGSAGTFIFVRDQGVPP</sequence>
<dbReference type="AlphaFoldDB" id="A0AAW1NYY5"/>
<dbReference type="Pfam" id="PF04755">
    <property type="entry name" value="PAP_fibrillin"/>
    <property type="match status" value="1"/>
</dbReference>
<comment type="caution">
    <text evidence="4">The sequence shown here is derived from an EMBL/GenBank/DDBJ whole genome shotgun (WGS) entry which is preliminary data.</text>
</comment>
<dbReference type="GO" id="GO:0009536">
    <property type="term" value="C:plastid"/>
    <property type="evidence" value="ECO:0007669"/>
    <property type="project" value="UniProtKB-SubCell"/>
</dbReference>
<evidence type="ECO:0000259" key="3">
    <source>
        <dbReference type="Pfam" id="PF04755"/>
    </source>
</evidence>
<name>A0AAW1NYY5_9CHLO</name>
<dbReference type="EMBL" id="JALJOR010000022">
    <property type="protein sequence ID" value="KAK9803260.1"/>
    <property type="molecule type" value="Genomic_DNA"/>
</dbReference>
<evidence type="ECO:0000313" key="4">
    <source>
        <dbReference type="EMBL" id="KAK9803260.1"/>
    </source>
</evidence>
<proteinExistence type="predicted"/>
<dbReference type="InterPro" id="IPR039633">
    <property type="entry name" value="PAP"/>
</dbReference>
<dbReference type="PANTHER" id="PTHR31906">
    <property type="entry name" value="PLASTID-LIPID-ASSOCIATED PROTEIN 4, CHLOROPLASTIC-RELATED"/>
    <property type="match status" value="1"/>
</dbReference>
<keyword evidence="5" id="KW-1185">Reference proteome</keyword>
<protein>
    <recommendedName>
        <fullName evidence="3">Plastid lipid-associated protein/fibrillin conserved domain-containing protein</fullName>
    </recommendedName>
</protein>
<reference evidence="4 5" key="1">
    <citation type="journal article" date="2024" name="Nat. Commun.">
        <title>Phylogenomics reveals the evolutionary origins of lichenization in chlorophyte algae.</title>
        <authorList>
            <person name="Puginier C."/>
            <person name="Libourel C."/>
            <person name="Otte J."/>
            <person name="Skaloud P."/>
            <person name="Haon M."/>
            <person name="Grisel S."/>
            <person name="Petersen M."/>
            <person name="Berrin J.G."/>
            <person name="Delaux P.M."/>
            <person name="Dal Grande F."/>
            <person name="Keller J."/>
        </authorList>
    </citation>
    <scope>NUCLEOTIDE SEQUENCE [LARGE SCALE GENOMIC DNA]</scope>
    <source>
        <strain evidence="4 5">SAG 2043</strain>
    </source>
</reference>
<evidence type="ECO:0000256" key="2">
    <source>
        <dbReference type="ARBA" id="ARBA00022640"/>
    </source>
</evidence>
<gene>
    <name evidence="4" type="ORF">WJX72_001611</name>
</gene>
<accession>A0AAW1NYY5</accession>
<keyword evidence="2" id="KW-0934">Plastid</keyword>
<dbReference type="Proteomes" id="UP001489004">
    <property type="component" value="Unassembled WGS sequence"/>
</dbReference>
<comment type="subcellular location">
    <subcellularLocation>
        <location evidence="1">Plastid</location>
    </subcellularLocation>
</comment>
<evidence type="ECO:0000313" key="5">
    <source>
        <dbReference type="Proteomes" id="UP001489004"/>
    </source>
</evidence>